<feature type="transmembrane region" description="Helical" evidence="6">
    <location>
        <begin position="378"/>
        <end position="398"/>
    </location>
</feature>
<dbReference type="InterPro" id="IPR036259">
    <property type="entry name" value="MFS_trans_sf"/>
</dbReference>
<dbReference type="SUPFAM" id="SSF103473">
    <property type="entry name" value="MFS general substrate transporter"/>
    <property type="match status" value="1"/>
</dbReference>
<evidence type="ECO:0000313" key="9">
    <source>
        <dbReference type="Proteomes" id="UP000681586"/>
    </source>
</evidence>
<keyword evidence="3 6" id="KW-0812">Transmembrane</keyword>
<feature type="transmembrane region" description="Helical" evidence="6">
    <location>
        <begin position="263"/>
        <end position="283"/>
    </location>
</feature>
<dbReference type="Pfam" id="PF06779">
    <property type="entry name" value="MFS_4"/>
    <property type="match status" value="1"/>
</dbReference>
<feature type="transmembrane region" description="Helical" evidence="6">
    <location>
        <begin position="63"/>
        <end position="84"/>
    </location>
</feature>
<sequence length="406" mass="44946">MREIILLKRENEVRKLSASKAYKQLILGMLSLFIVMAIGRFSYTPILPFMQKATHLSNQDAGLLATINYLGYLIGAMIPTFLIMRSKVIDLKIYLLINIISVLLMGFTHDFITWNVLRFVAGITSGTVFVLSSNVVLEGLNKGGKSHLSGFLYSGVGIGIFTSSIFVQLYTDSETWSSTWIILGVVSLLMGSIVIFLMKDIKEPLNLKQKKLNIETDKNETYTKWFMVFFSIAYLLEGAGYIVTGTFLVAIVESIPNLKEYAALSWMFVGLTAIPSCVLWSILGNKIGYIKAIYLAFMLQFIGVILPVFSHTTISLIISSCLFGGTFLGLTTLFMSRGQIMSAISGKNLVALLTFFYSLGQVIAPYFAGILIGDTDNYNGALIFASSLLVLAIIAIFLSQRQRQQT</sequence>
<keyword evidence="9" id="KW-1185">Reference proteome</keyword>
<feature type="transmembrane region" description="Helical" evidence="6">
    <location>
        <begin position="21"/>
        <end position="43"/>
    </location>
</feature>
<dbReference type="InterPro" id="IPR010645">
    <property type="entry name" value="MFS_4"/>
</dbReference>
<dbReference type="PANTHER" id="PTHR23537:SF1">
    <property type="entry name" value="SUGAR TRANSPORTER"/>
    <property type="match status" value="1"/>
</dbReference>
<comment type="subcellular location">
    <subcellularLocation>
        <location evidence="1">Cell membrane</location>
        <topology evidence="1">Multi-pass membrane protein</topology>
    </subcellularLocation>
</comment>
<protein>
    <submittedName>
        <fullName evidence="8">YbfB/YjiJ family MFS transporter</fullName>
    </submittedName>
</protein>
<evidence type="ECO:0000256" key="2">
    <source>
        <dbReference type="ARBA" id="ARBA00022448"/>
    </source>
</evidence>
<dbReference type="EMBL" id="JAGXBM010000015">
    <property type="protein sequence ID" value="MBS3697735.1"/>
    <property type="molecule type" value="Genomic_DNA"/>
</dbReference>
<feature type="transmembrane region" description="Helical" evidence="6">
    <location>
        <begin position="115"/>
        <end position="137"/>
    </location>
</feature>
<dbReference type="InterPro" id="IPR020846">
    <property type="entry name" value="MFS_dom"/>
</dbReference>
<keyword evidence="2" id="KW-0813">Transport</keyword>
<dbReference type="PANTHER" id="PTHR23537">
    <property type="match status" value="1"/>
</dbReference>
<dbReference type="Gene3D" id="1.20.1250.20">
    <property type="entry name" value="MFS general substrate transporter like domains"/>
    <property type="match status" value="2"/>
</dbReference>
<gene>
    <name evidence="8" type="ORF">JJQ58_09680</name>
</gene>
<evidence type="ECO:0000256" key="5">
    <source>
        <dbReference type="ARBA" id="ARBA00023136"/>
    </source>
</evidence>
<feature type="transmembrane region" description="Helical" evidence="6">
    <location>
        <begin position="177"/>
        <end position="198"/>
    </location>
</feature>
<evidence type="ECO:0000256" key="3">
    <source>
        <dbReference type="ARBA" id="ARBA00022692"/>
    </source>
</evidence>
<proteinExistence type="predicted"/>
<evidence type="ECO:0000256" key="4">
    <source>
        <dbReference type="ARBA" id="ARBA00022989"/>
    </source>
</evidence>
<feature type="transmembrane region" description="Helical" evidence="6">
    <location>
        <begin position="292"/>
        <end position="310"/>
    </location>
</feature>
<evidence type="ECO:0000256" key="1">
    <source>
        <dbReference type="ARBA" id="ARBA00004651"/>
    </source>
</evidence>
<keyword evidence="5 6" id="KW-0472">Membrane</keyword>
<feature type="transmembrane region" description="Helical" evidence="6">
    <location>
        <begin position="225"/>
        <end position="251"/>
    </location>
</feature>
<feature type="transmembrane region" description="Helical" evidence="6">
    <location>
        <begin position="91"/>
        <end position="109"/>
    </location>
</feature>
<dbReference type="CDD" id="cd06180">
    <property type="entry name" value="MFS_YjiJ"/>
    <property type="match status" value="1"/>
</dbReference>
<evidence type="ECO:0000256" key="6">
    <source>
        <dbReference type="SAM" id="Phobius"/>
    </source>
</evidence>
<feature type="domain" description="Major facilitator superfamily (MFS) profile" evidence="7">
    <location>
        <begin position="25"/>
        <end position="403"/>
    </location>
</feature>
<reference evidence="8 9" key="1">
    <citation type="submission" date="2021-05" db="EMBL/GenBank/DDBJ databases">
        <title>Staphylococcus fleurettii isolated from lake water in First Nation community in Manitoba, Canada.</title>
        <authorList>
            <person name="Bashar S."/>
            <person name="Murdock A."/>
            <person name="Patidar R."/>
            <person name="Golding G."/>
            <person name="Farenhorst A."/>
            <person name="Kumar A."/>
        </authorList>
    </citation>
    <scope>NUCLEOTIDE SEQUENCE [LARGE SCALE GENOMIC DNA]</scope>
    <source>
        <strain evidence="8 9">SF002</strain>
    </source>
</reference>
<dbReference type="PROSITE" id="PS50850">
    <property type="entry name" value="MFS"/>
    <property type="match status" value="1"/>
</dbReference>
<evidence type="ECO:0000259" key="7">
    <source>
        <dbReference type="PROSITE" id="PS50850"/>
    </source>
</evidence>
<feature type="transmembrane region" description="Helical" evidence="6">
    <location>
        <begin position="149"/>
        <end position="171"/>
    </location>
</feature>
<dbReference type="Proteomes" id="UP000681586">
    <property type="component" value="Unassembled WGS sequence"/>
</dbReference>
<comment type="caution">
    <text evidence="8">The sequence shown here is derived from an EMBL/GenBank/DDBJ whole genome shotgun (WGS) entry which is preliminary data.</text>
</comment>
<feature type="transmembrane region" description="Helical" evidence="6">
    <location>
        <begin position="348"/>
        <end position="372"/>
    </location>
</feature>
<evidence type="ECO:0000313" key="8">
    <source>
        <dbReference type="EMBL" id="MBS3697735.1"/>
    </source>
</evidence>
<name>A0ABS5MP79_9STAP</name>
<organism evidence="8 9">
    <name type="scientific">Mammaliicoccus fleurettii</name>
    <dbReference type="NCBI Taxonomy" id="150056"/>
    <lineage>
        <taxon>Bacteria</taxon>
        <taxon>Bacillati</taxon>
        <taxon>Bacillota</taxon>
        <taxon>Bacilli</taxon>
        <taxon>Bacillales</taxon>
        <taxon>Staphylococcaceae</taxon>
        <taxon>Mammaliicoccus</taxon>
    </lineage>
</organism>
<feature type="transmembrane region" description="Helical" evidence="6">
    <location>
        <begin position="316"/>
        <end position="336"/>
    </location>
</feature>
<keyword evidence="4 6" id="KW-1133">Transmembrane helix</keyword>
<accession>A0ABS5MP79</accession>